<evidence type="ECO:0000256" key="2">
    <source>
        <dbReference type="ARBA" id="ARBA00023125"/>
    </source>
</evidence>
<evidence type="ECO:0000256" key="1">
    <source>
        <dbReference type="ARBA" id="ARBA00023015"/>
    </source>
</evidence>
<evidence type="ECO:0000256" key="4">
    <source>
        <dbReference type="SAM" id="MobiDB-lite"/>
    </source>
</evidence>
<protein>
    <submittedName>
        <fullName evidence="6">LacI family transcriptional regulator</fullName>
    </submittedName>
</protein>
<dbReference type="Proteomes" id="UP000523079">
    <property type="component" value="Unassembled WGS sequence"/>
</dbReference>
<dbReference type="InterPro" id="IPR046335">
    <property type="entry name" value="LacI/GalR-like_sensor"/>
</dbReference>
<keyword evidence="2" id="KW-0238">DNA-binding</keyword>
<keyword evidence="1" id="KW-0805">Transcription regulation</keyword>
<name>A0A7W3IP10_9ACTN</name>
<dbReference type="PANTHER" id="PTHR30146">
    <property type="entry name" value="LACI-RELATED TRANSCRIPTIONAL REPRESSOR"/>
    <property type="match status" value="1"/>
</dbReference>
<dbReference type="Pfam" id="PF13377">
    <property type="entry name" value="Peripla_BP_3"/>
    <property type="match status" value="1"/>
</dbReference>
<dbReference type="Pfam" id="PF00356">
    <property type="entry name" value="LacI"/>
    <property type="match status" value="1"/>
</dbReference>
<dbReference type="PANTHER" id="PTHR30146:SF109">
    <property type="entry name" value="HTH-TYPE TRANSCRIPTIONAL REGULATOR GALS"/>
    <property type="match status" value="1"/>
</dbReference>
<evidence type="ECO:0000259" key="5">
    <source>
        <dbReference type="PROSITE" id="PS50932"/>
    </source>
</evidence>
<proteinExistence type="predicted"/>
<dbReference type="InterPro" id="IPR028082">
    <property type="entry name" value="Peripla_BP_I"/>
</dbReference>
<dbReference type="SUPFAM" id="SSF53822">
    <property type="entry name" value="Periplasmic binding protein-like I"/>
    <property type="match status" value="1"/>
</dbReference>
<evidence type="ECO:0000256" key="3">
    <source>
        <dbReference type="ARBA" id="ARBA00023163"/>
    </source>
</evidence>
<dbReference type="Gene3D" id="1.10.260.40">
    <property type="entry name" value="lambda repressor-like DNA-binding domains"/>
    <property type="match status" value="1"/>
</dbReference>
<feature type="domain" description="HTH lacI-type" evidence="5">
    <location>
        <begin position="32"/>
        <end position="87"/>
    </location>
</feature>
<dbReference type="CDD" id="cd01392">
    <property type="entry name" value="HTH_LacI"/>
    <property type="match status" value="1"/>
</dbReference>
<dbReference type="GO" id="GO:0003700">
    <property type="term" value="F:DNA-binding transcription factor activity"/>
    <property type="evidence" value="ECO:0007669"/>
    <property type="project" value="TreeGrafter"/>
</dbReference>
<dbReference type="Gene3D" id="3.40.50.2300">
    <property type="match status" value="2"/>
</dbReference>
<comment type="caution">
    <text evidence="6">The sequence shown here is derived from an EMBL/GenBank/DDBJ whole genome shotgun (WGS) entry which is preliminary data.</text>
</comment>
<dbReference type="SUPFAM" id="SSF47413">
    <property type="entry name" value="lambda repressor-like DNA-binding domains"/>
    <property type="match status" value="1"/>
</dbReference>
<organism evidence="6 7">
    <name type="scientific">Microlunatus kandeliicorticis</name>
    <dbReference type="NCBI Taxonomy" id="1759536"/>
    <lineage>
        <taxon>Bacteria</taxon>
        <taxon>Bacillati</taxon>
        <taxon>Actinomycetota</taxon>
        <taxon>Actinomycetes</taxon>
        <taxon>Propionibacteriales</taxon>
        <taxon>Propionibacteriaceae</taxon>
        <taxon>Microlunatus</taxon>
    </lineage>
</organism>
<dbReference type="InterPro" id="IPR000843">
    <property type="entry name" value="HTH_LacI"/>
</dbReference>
<keyword evidence="3" id="KW-0804">Transcription</keyword>
<dbReference type="RefSeq" id="WP_182558210.1">
    <property type="nucleotide sequence ID" value="NZ_JACGWT010000001.1"/>
</dbReference>
<dbReference type="SMART" id="SM00354">
    <property type="entry name" value="HTH_LACI"/>
    <property type="match status" value="1"/>
</dbReference>
<keyword evidence="7" id="KW-1185">Reference proteome</keyword>
<dbReference type="CDD" id="cd06267">
    <property type="entry name" value="PBP1_LacI_sugar_binding-like"/>
    <property type="match status" value="1"/>
</dbReference>
<dbReference type="InterPro" id="IPR010982">
    <property type="entry name" value="Lambda_DNA-bd_dom_sf"/>
</dbReference>
<feature type="region of interest" description="Disordered" evidence="4">
    <location>
        <begin position="1"/>
        <end position="34"/>
    </location>
</feature>
<dbReference type="EMBL" id="JACGWT010000001">
    <property type="protein sequence ID" value="MBA8792577.1"/>
    <property type="molecule type" value="Genomic_DNA"/>
</dbReference>
<accession>A0A7W3IP10</accession>
<gene>
    <name evidence="6" type="ORF">FHX74_000171</name>
</gene>
<evidence type="ECO:0000313" key="7">
    <source>
        <dbReference type="Proteomes" id="UP000523079"/>
    </source>
</evidence>
<dbReference type="AlphaFoldDB" id="A0A7W3IP10"/>
<reference evidence="6 7" key="1">
    <citation type="submission" date="2020-07" db="EMBL/GenBank/DDBJ databases">
        <title>Sequencing the genomes of 1000 actinobacteria strains.</title>
        <authorList>
            <person name="Klenk H.-P."/>
        </authorList>
    </citation>
    <scope>NUCLEOTIDE SEQUENCE [LARGE SCALE GENOMIC DNA]</scope>
    <source>
        <strain evidence="6 7">DSM 100723</strain>
    </source>
</reference>
<dbReference type="PROSITE" id="PS50932">
    <property type="entry name" value="HTH_LACI_2"/>
    <property type="match status" value="1"/>
</dbReference>
<dbReference type="GO" id="GO:0000976">
    <property type="term" value="F:transcription cis-regulatory region binding"/>
    <property type="evidence" value="ECO:0007669"/>
    <property type="project" value="TreeGrafter"/>
</dbReference>
<sequence>MSRREPADPTHAGATADGEASVPPPSGPAGSPTLEQVAREAGVSLATASRALNGSTRNVRPEYRERVLAAARRLDYSPNLAAQAVAKGGSLTVALVVADITDPYFSSITSGVLHAAEELGLITTLAITERQPERESVLVRVLRGQRPKVIIVAGSRTGSAQDDELAAELAAFGRNGGRVALISQPSLPFRTVDIQNGAGAAALAERMIQLGYRSPAVLSGPAGLATARERTAGFVDTFAAHGHPVPEDRIIPGEFTRNGGFLAAEQLRRRGLSDVDLVFAVNDVMAVGAMVYLRDVGVAVPRDVAVAGFDDIDSLRDVTPSLTTVALPLAQIGRAAVELALRDDEDGADPARLPIEGAVMVRESTPPRDAP</sequence>
<evidence type="ECO:0000313" key="6">
    <source>
        <dbReference type="EMBL" id="MBA8792577.1"/>
    </source>
</evidence>